<gene>
    <name evidence="1" type="ORF">GTU67_01545</name>
</gene>
<evidence type="ECO:0000313" key="1">
    <source>
        <dbReference type="EMBL" id="MBC2768597.1"/>
    </source>
</evidence>
<dbReference type="AlphaFoldDB" id="A0A842HJW6"/>
<protein>
    <submittedName>
        <fullName evidence="1">Uncharacterized protein</fullName>
    </submittedName>
</protein>
<reference evidence="1 2" key="1">
    <citation type="submission" date="2020-08" db="EMBL/GenBank/DDBJ databases">
        <title>Paraeoetvoesia sp. YC-7-48 draft genome sequence.</title>
        <authorList>
            <person name="Yao L."/>
        </authorList>
    </citation>
    <scope>NUCLEOTIDE SEQUENCE [LARGE SCALE GENOMIC DNA]</scope>
    <source>
        <strain evidence="2">YC-7-48</strain>
    </source>
</reference>
<accession>A0A842HJW6</accession>
<dbReference type="RefSeq" id="WP_185778432.1">
    <property type="nucleotide sequence ID" value="NZ_JACJUU010000001.1"/>
</dbReference>
<dbReference type="EMBL" id="JACJUU010000001">
    <property type="protein sequence ID" value="MBC2768597.1"/>
    <property type="molecule type" value="Genomic_DNA"/>
</dbReference>
<sequence length="182" mass="20806">MMTEPIKLPPEFRSGNSIPVERATITRERMVEILTEAVGPYIETLFKIGEHLGINYQAARTAPGKPSDVYIAAIEDAPQSQDREDAKFLQDEDQHDLHRFIETTEDGQGYDIGKERIKRLTELGVVSNQGFGRYSVTMFGYWCHEKYWHQNPSLPLKTIDEHNAVAALDHARRVEGNHERVD</sequence>
<proteinExistence type="predicted"/>
<organism evidence="1 2">
    <name type="scientific">Pusillimonas minor</name>
    <dbReference type="NCBI Taxonomy" id="2697024"/>
    <lineage>
        <taxon>Bacteria</taxon>
        <taxon>Pseudomonadati</taxon>
        <taxon>Pseudomonadota</taxon>
        <taxon>Betaproteobacteria</taxon>
        <taxon>Burkholderiales</taxon>
        <taxon>Alcaligenaceae</taxon>
        <taxon>Pusillimonas</taxon>
    </lineage>
</organism>
<comment type="caution">
    <text evidence="1">The sequence shown here is derived from an EMBL/GenBank/DDBJ whole genome shotgun (WGS) entry which is preliminary data.</text>
</comment>
<dbReference type="Proteomes" id="UP000545386">
    <property type="component" value="Unassembled WGS sequence"/>
</dbReference>
<evidence type="ECO:0000313" key="2">
    <source>
        <dbReference type="Proteomes" id="UP000545386"/>
    </source>
</evidence>
<keyword evidence="2" id="KW-1185">Reference proteome</keyword>
<name>A0A842HJW6_9BURK</name>